<feature type="active site" description="Nucleophile" evidence="1">
    <location>
        <position position="156"/>
    </location>
</feature>
<keyword evidence="1" id="KW-0133">Cell shape</keyword>
<accession>A0ABS4BI91</accession>
<dbReference type="Proteomes" id="UP000678276">
    <property type="component" value="Unassembled WGS sequence"/>
</dbReference>
<proteinExistence type="predicted"/>
<name>A0ABS4BI91_9HYPH</name>
<dbReference type="CDD" id="cd16913">
    <property type="entry name" value="YkuD_like"/>
    <property type="match status" value="1"/>
</dbReference>
<dbReference type="PANTHER" id="PTHR38589:SF1">
    <property type="entry name" value="BLR0621 PROTEIN"/>
    <property type="match status" value="1"/>
</dbReference>
<evidence type="ECO:0000313" key="4">
    <source>
        <dbReference type="Proteomes" id="UP000678276"/>
    </source>
</evidence>
<comment type="caution">
    <text evidence="3">The sequence shown here is derived from an EMBL/GenBank/DDBJ whole genome shotgun (WGS) entry which is preliminary data.</text>
</comment>
<comment type="pathway">
    <text evidence="1">Cell wall biogenesis; peptidoglycan biosynthesis.</text>
</comment>
<evidence type="ECO:0000259" key="2">
    <source>
        <dbReference type="PROSITE" id="PS52029"/>
    </source>
</evidence>
<protein>
    <recommendedName>
        <fullName evidence="2">L,D-TPase catalytic domain-containing protein</fullName>
    </recommendedName>
</protein>
<keyword evidence="1" id="KW-0573">Peptidoglycan synthesis</keyword>
<dbReference type="PROSITE" id="PS52029">
    <property type="entry name" value="LD_TPASE"/>
    <property type="match status" value="1"/>
</dbReference>
<keyword evidence="1" id="KW-0961">Cell wall biogenesis/degradation</keyword>
<keyword evidence="4" id="KW-1185">Reference proteome</keyword>
<evidence type="ECO:0000313" key="3">
    <source>
        <dbReference type="EMBL" id="MBP0616252.1"/>
    </source>
</evidence>
<feature type="domain" description="L,D-TPase catalytic" evidence="2">
    <location>
        <begin position="1"/>
        <end position="180"/>
    </location>
</feature>
<gene>
    <name evidence="3" type="ORF">J6595_11730</name>
</gene>
<dbReference type="PANTHER" id="PTHR38589">
    <property type="entry name" value="BLR0621 PROTEIN"/>
    <property type="match status" value="1"/>
</dbReference>
<dbReference type="RefSeq" id="WP_209594729.1">
    <property type="nucleotide sequence ID" value="NZ_JAGJCF010000006.1"/>
</dbReference>
<dbReference type="EMBL" id="JAGJCF010000006">
    <property type="protein sequence ID" value="MBP0616252.1"/>
    <property type="molecule type" value="Genomic_DNA"/>
</dbReference>
<feature type="active site" description="Proton donor/acceptor" evidence="1">
    <location>
        <position position="144"/>
    </location>
</feature>
<organism evidence="3 4">
    <name type="scientific">Jiella mangrovi</name>
    <dbReference type="NCBI Taxonomy" id="2821407"/>
    <lineage>
        <taxon>Bacteria</taxon>
        <taxon>Pseudomonadati</taxon>
        <taxon>Pseudomonadota</taxon>
        <taxon>Alphaproteobacteria</taxon>
        <taxon>Hyphomicrobiales</taxon>
        <taxon>Aurantimonadaceae</taxon>
        <taxon>Jiella</taxon>
    </lineage>
</organism>
<dbReference type="InterPro" id="IPR005490">
    <property type="entry name" value="LD_TPept_cat_dom"/>
</dbReference>
<dbReference type="Pfam" id="PF03734">
    <property type="entry name" value="YkuD"/>
    <property type="match status" value="1"/>
</dbReference>
<sequence length="181" mass="20345">MNGTIRRITVRRKPGDLRRGILAAGPFRIACALGRSGTTVFKREGDGATPVAEMRLVKAWYRTRTGSGRKSRPASRLCTREVQPGKDGWCDEPTHASYNRHVRLPFRASAESLARTDRLYDVVVVLDWNYSRRGRGRGSAIFFHIARPGFPPTEGCVAIEPSAMRLLMPFLSPRTRLVVHR</sequence>
<reference evidence="3 4" key="1">
    <citation type="submission" date="2021-04" db="EMBL/GenBank/DDBJ databases">
        <title>Whole genome sequence of Jiella sp. KSK16Y-1.</title>
        <authorList>
            <person name="Tuo L."/>
        </authorList>
    </citation>
    <scope>NUCLEOTIDE SEQUENCE [LARGE SCALE GENOMIC DNA]</scope>
    <source>
        <strain evidence="3 4">KSK16Y-1</strain>
    </source>
</reference>
<evidence type="ECO:0000256" key="1">
    <source>
        <dbReference type="PROSITE-ProRule" id="PRU01373"/>
    </source>
</evidence>